<evidence type="ECO:0000313" key="2">
    <source>
        <dbReference type="EMBL" id="QHN36226.1"/>
    </source>
</evidence>
<keyword evidence="3" id="KW-1185">Reference proteome</keyword>
<dbReference type="PANTHER" id="PTHR15020">
    <property type="entry name" value="FLAVIN REDUCTASE-RELATED"/>
    <property type="match status" value="1"/>
</dbReference>
<feature type="domain" description="NAD(P)-binding" evidence="1">
    <location>
        <begin position="8"/>
        <end position="194"/>
    </location>
</feature>
<dbReference type="RefSeq" id="WP_213244491.1">
    <property type="nucleotide sequence ID" value="NZ_CP045806.1"/>
</dbReference>
<dbReference type="Gene3D" id="3.40.50.720">
    <property type="entry name" value="NAD(P)-binding Rossmann-like Domain"/>
    <property type="match status" value="1"/>
</dbReference>
<proteinExistence type="predicted"/>
<evidence type="ECO:0000313" key="3">
    <source>
        <dbReference type="Proteomes" id="UP001059836"/>
    </source>
</evidence>
<name>A0ABX6IKP3_9ACTN</name>
<accession>A0ABX6IKP3</accession>
<dbReference type="InterPro" id="IPR036291">
    <property type="entry name" value="NAD(P)-bd_dom_sf"/>
</dbReference>
<dbReference type="Pfam" id="PF13460">
    <property type="entry name" value="NAD_binding_10"/>
    <property type="match status" value="1"/>
</dbReference>
<dbReference type="EMBL" id="CP045809">
    <property type="protein sequence ID" value="QHN36226.1"/>
    <property type="molecule type" value="Genomic_DNA"/>
</dbReference>
<evidence type="ECO:0000259" key="1">
    <source>
        <dbReference type="Pfam" id="PF13460"/>
    </source>
</evidence>
<dbReference type="CDD" id="cd05243">
    <property type="entry name" value="SDR_a5"/>
    <property type="match status" value="1"/>
</dbReference>
<dbReference type="InterPro" id="IPR016040">
    <property type="entry name" value="NAD(P)-bd_dom"/>
</dbReference>
<gene>
    <name evidence="2" type="ORF">GII31_16485</name>
</gene>
<dbReference type="SUPFAM" id="SSF51735">
    <property type="entry name" value="NAD(P)-binding Rossmann-fold domains"/>
    <property type="match status" value="1"/>
</dbReference>
<sequence length="216" mass="21861">MSSIAIIGGHGKIALRLAAILTGRGDTVTSIIRNPDHADDIIGTGATPAVADIETLDTDVLAELLGGHDAVVFSAGAGGGNPARTYAVDRDAAIRSVDAARAAGVRRYVMVSYFGAGPGHGVDPGDSFFPYAEAKAAADTYLKASDLDWTILGPSRLTDNPGTSAISVGAGGIETAEVSRDNVAQVIAAVLGNPATVHRVIEFNDGPTPITEALGG</sequence>
<organism evidence="2 3">
    <name type="scientific">Gordonia pseudamarae</name>
    <dbReference type="NCBI Taxonomy" id="2831662"/>
    <lineage>
        <taxon>Bacteria</taxon>
        <taxon>Bacillati</taxon>
        <taxon>Actinomycetota</taxon>
        <taxon>Actinomycetes</taxon>
        <taxon>Mycobacteriales</taxon>
        <taxon>Gordoniaceae</taxon>
        <taxon>Gordonia</taxon>
    </lineage>
</organism>
<protein>
    <submittedName>
        <fullName evidence="2">NAD(P)H-binding protein</fullName>
    </submittedName>
</protein>
<reference evidence="2" key="1">
    <citation type="journal article" date="2021" name="Nat. Microbiol.">
        <title>Cocultivation of an ultrasmall environmental parasitic bacterium with lytic ability against bacteria associated with wastewater foams.</title>
        <authorList>
            <person name="Batinovic S."/>
            <person name="Rose J.J.A."/>
            <person name="Ratcliffe J."/>
            <person name="Seviour R.J."/>
            <person name="Petrovski S."/>
        </authorList>
    </citation>
    <scope>NUCLEOTIDE SEQUENCE</scope>
    <source>
        <strain evidence="2">CON9</strain>
    </source>
</reference>
<dbReference type="Proteomes" id="UP001059836">
    <property type="component" value="Chromosome"/>
</dbReference>
<dbReference type="PANTHER" id="PTHR15020:SF50">
    <property type="entry name" value="UPF0659 PROTEIN YMR090W"/>
    <property type="match status" value="1"/>
</dbReference>